<organism evidence="1 2">
    <name type="scientific">Actinoplanes couchii</name>
    <dbReference type="NCBI Taxonomy" id="403638"/>
    <lineage>
        <taxon>Bacteria</taxon>
        <taxon>Bacillati</taxon>
        <taxon>Actinomycetota</taxon>
        <taxon>Actinomycetes</taxon>
        <taxon>Micromonosporales</taxon>
        <taxon>Micromonosporaceae</taxon>
        <taxon>Actinoplanes</taxon>
    </lineage>
</organism>
<reference evidence="1 2" key="1">
    <citation type="submission" date="2021-01" db="EMBL/GenBank/DDBJ databases">
        <title>Whole genome shotgun sequence of Actinoplanes couchii NBRC 106145.</title>
        <authorList>
            <person name="Komaki H."/>
            <person name="Tamura T."/>
        </authorList>
    </citation>
    <scope>NUCLEOTIDE SEQUENCE [LARGE SCALE GENOMIC DNA]</scope>
    <source>
        <strain evidence="1 2">NBRC 106145</strain>
    </source>
</reference>
<evidence type="ECO:0000313" key="1">
    <source>
        <dbReference type="EMBL" id="GID54484.1"/>
    </source>
</evidence>
<gene>
    <name evidence="1" type="ORF">Aco03nite_028880</name>
</gene>
<dbReference type="RefSeq" id="WP_203795584.1">
    <property type="nucleotide sequence ID" value="NZ_BAAAQE010000035.1"/>
</dbReference>
<dbReference type="Proteomes" id="UP000612282">
    <property type="component" value="Unassembled WGS sequence"/>
</dbReference>
<comment type="caution">
    <text evidence="1">The sequence shown here is derived from an EMBL/GenBank/DDBJ whole genome shotgun (WGS) entry which is preliminary data.</text>
</comment>
<keyword evidence="2" id="KW-1185">Reference proteome</keyword>
<proteinExistence type="predicted"/>
<accession>A0ABQ3X7P5</accession>
<evidence type="ECO:0000313" key="2">
    <source>
        <dbReference type="Proteomes" id="UP000612282"/>
    </source>
</evidence>
<protein>
    <submittedName>
        <fullName evidence="1">Uncharacterized protein</fullName>
    </submittedName>
</protein>
<sequence>MFVAAALGVLAFWLGNVGELLLILGIYATAARTPQPTSVSPPVTAQHTGA</sequence>
<dbReference type="EMBL" id="BOMG01000041">
    <property type="protein sequence ID" value="GID54484.1"/>
    <property type="molecule type" value="Genomic_DNA"/>
</dbReference>
<name>A0ABQ3X7P5_9ACTN</name>